<dbReference type="Pfam" id="PF18818">
    <property type="entry name" value="MPTase-PolyVal"/>
    <property type="match status" value="1"/>
</dbReference>
<feature type="region of interest" description="Disordered" evidence="1">
    <location>
        <begin position="317"/>
        <end position="336"/>
    </location>
</feature>
<dbReference type="InterPro" id="IPR017113">
    <property type="entry name" value="Antirestriction_ArdC"/>
</dbReference>
<gene>
    <name evidence="4" type="ORF">SQ03_18250</name>
</gene>
<dbReference type="EMBL" id="JXOD01000167">
    <property type="protein sequence ID" value="KMO14839.1"/>
    <property type="molecule type" value="Genomic_DNA"/>
</dbReference>
<name>A0ABR5GXM0_9HYPH</name>
<dbReference type="RefSeq" id="WP_064504455.1">
    <property type="nucleotide sequence ID" value="NZ_JXOD01000167.1"/>
</dbReference>
<comment type="caution">
    <text evidence="4">The sequence shown here is derived from an EMBL/GenBank/DDBJ whole genome shotgun (WGS) entry which is preliminary data.</text>
</comment>
<accession>A0ABR5GXM0</accession>
<proteinExistence type="predicted"/>
<keyword evidence="5" id="KW-1185">Reference proteome</keyword>
<evidence type="ECO:0000259" key="2">
    <source>
        <dbReference type="Pfam" id="PF08401"/>
    </source>
</evidence>
<organism evidence="4 5">
    <name type="scientific">Methylobacterium platani JCM 14648</name>
    <dbReference type="NCBI Taxonomy" id="1295136"/>
    <lineage>
        <taxon>Bacteria</taxon>
        <taxon>Pseudomonadati</taxon>
        <taxon>Pseudomonadota</taxon>
        <taxon>Alphaproteobacteria</taxon>
        <taxon>Hyphomicrobiales</taxon>
        <taxon>Methylobacteriaceae</taxon>
        <taxon>Methylobacterium</taxon>
    </lineage>
</organism>
<dbReference type="InterPro" id="IPR041459">
    <property type="entry name" value="MPTase-PolyVal"/>
</dbReference>
<dbReference type="Proteomes" id="UP000035947">
    <property type="component" value="Unassembled WGS sequence"/>
</dbReference>
<feature type="domain" description="Polyvalent protein metallopeptidase" evidence="3">
    <location>
        <begin position="176"/>
        <end position="296"/>
    </location>
</feature>
<feature type="domain" description="N-terminal" evidence="2">
    <location>
        <begin position="25"/>
        <end position="148"/>
    </location>
</feature>
<protein>
    <submittedName>
        <fullName evidence="4">Antirepressor</fullName>
    </submittedName>
</protein>
<dbReference type="PIRSF" id="PIRSF037112">
    <property type="entry name" value="Antirestriction_ArdC"/>
    <property type="match status" value="1"/>
</dbReference>
<evidence type="ECO:0000256" key="1">
    <source>
        <dbReference type="SAM" id="MobiDB-lite"/>
    </source>
</evidence>
<feature type="region of interest" description="Disordered" evidence="1">
    <location>
        <begin position="1"/>
        <end position="20"/>
    </location>
</feature>
<sequence length="336" mass="36549">MARRPSPSRKSLACRTEAAPEQRPDVYQRITDTIIAQLEEGRVPWVLPWGDLPGAAAVGMPRNAQTERAYSGINVMLLWSSGMAAGYPTQRWLTFRQALSLGGNVRRGEKGTPVVYANRFTPEQERARAAQAGEEARSIAFLKQYTVFNAAQCDGLPEGLYVPPPPPREDLIEPRFRALMDGTGLTIHLGGQRAFYRPADDVIVLPPPQSFFEPVNFHRTAAHEMSHASGHPSRLARDFTGRFGSEGYAREELVAEISAAYVCASLGIVPTVRHADYIASWLEVLRSDPRAIVQAAGMASRSADWLLGHLPPALALDGAGGPDEGDETAPDLRAAA</sequence>
<evidence type="ECO:0000259" key="3">
    <source>
        <dbReference type="Pfam" id="PF18818"/>
    </source>
</evidence>
<evidence type="ECO:0000313" key="4">
    <source>
        <dbReference type="EMBL" id="KMO14839.1"/>
    </source>
</evidence>
<evidence type="ECO:0000313" key="5">
    <source>
        <dbReference type="Proteomes" id="UP000035947"/>
    </source>
</evidence>
<dbReference type="InterPro" id="IPR013610">
    <property type="entry name" value="ArdC_N"/>
</dbReference>
<dbReference type="Pfam" id="PF08401">
    <property type="entry name" value="ArdcN"/>
    <property type="match status" value="1"/>
</dbReference>
<reference evidence="4 5" key="1">
    <citation type="submission" date="2015-01" db="EMBL/GenBank/DDBJ databases">
        <title>Genome sequencing of Methylobacterium platani JCM14648 type strain.</title>
        <authorList>
            <person name="Chaudhry V."/>
            <person name="Patil P.B."/>
        </authorList>
    </citation>
    <scope>NUCLEOTIDE SEQUENCE [LARGE SCALE GENOMIC DNA]</scope>
    <source>
        <strain evidence="4 5">JCM 14648</strain>
    </source>
</reference>